<protein>
    <submittedName>
        <fullName evidence="2">Uncharacterized protein</fullName>
    </submittedName>
</protein>
<evidence type="ECO:0000313" key="2">
    <source>
        <dbReference type="EMBL" id="EFF76042.1"/>
    </source>
</evidence>
<feature type="compositionally biased region" description="Polar residues" evidence="1">
    <location>
        <begin position="45"/>
        <end position="61"/>
    </location>
</feature>
<comment type="caution">
    <text evidence="2">The sequence shown here is derived from an EMBL/GenBank/DDBJ whole genome shotgun (WGS) entry which is preliminary data.</text>
</comment>
<feature type="region of interest" description="Disordered" evidence="1">
    <location>
        <begin position="13"/>
        <end position="75"/>
    </location>
</feature>
<evidence type="ECO:0000313" key="3">
    <source>
        <dbReference type="Proteomes" id="UP000004510"/>
    </source>
</evidence>
<dbReference type="Proteomes" id="UP000004510">
    <property type="component" value="Unassembled WGS sequence"/>
</dbReference>
<dbReference type="EMBL" id="ADMS01000057">
    <property type="protein sequence ID" value="EFF76042.1"/>
    <property type="molecule type" value="Genomic_DNA"/>
</dbReference>
<feature type="compositionally biased region" description="Low complexity" evidence="1">
    <location>
        <begin position="18"/>
        <end position="37"/>
    </location>
</feature>
<evidence type="ECO:0000256" key="1">
    <source>
        <dbReference type="SAM" id="MobiDB-lite"/>
    </source>
</evidence>
<organism evidence="2 3">
    <name type="scientific">Achromobacter piechaudii ATCC 43553</name>
    <dbReference type="NCBI Taxonomy" id="742159"/>
    <lineage>
        <taxon>Bacteria</taxon>
        <taxon>Pseudomonadati</taxon>
        <taxon>Pseudomonadota</taxon>
        <taxon>Betaproteobacteria</taxon>
        <taxon>Burkholderiales</taxon>
        <taxon>Alcaligenaceae</taxon>
        <taxon>Achromobacter</taxon>
    </lineage>
</organism>
<sequence length="75" mass="7426">MLGVVGSIADVIGVTLDNGTPNGESSSTSSSMESPLSRVGATPTEWGNVTSSGATQRTVSRQGPIKMASSGNTGV</sequence>
<accession>D4XAW3</accession>
<proteinExistence type="predicted"/>
<gene>
    <name evidence="2" type="ORF">HMPREF0004_2610</name>
</gene>
<dbReference type="AlphaFoldDB" id="D4XAW3"/>
<name>D4XAW3_9BURK</name>
<dbReference type="HOGENOM" id="CLU_2662612_0_0_4"/>
<reference evidence="3" key="1">
    <citation type="submission" date="2010-03" db="EMBL/GenBank/DDBJ databases">
        <title>Complete sequence of Mobiluncus curtisii ATCC 43063.</title>
        <authorList>
            <person name="Muzny D."/>
            <person name="Qin X."/>
            <person name="Deng J."/>
            <person name="Jiang H."/>
            <person name="Liu Y."/>
            <person name="Qu J."/>
            <person name="Song X.-Z."/>
            <person name="Zhang L."/>
            <person name="Thornton R."/>
            <person name="Coyle M."/>
            <person name="Francisco L."/>
            <person name="Jackson L."/>
            <person name="Javaid M."/>
            <person name="Korchina V."/>
            <person name="Kovar C."/>
            <person name="Mata R."/>
            <person name="Mathew T."/>
            <person name="Ngo R."/>
            <person name="Nguyen L."/>
            <person name="Nguyen N."/>
            <person name="Okwuonu G."/>
            <person name="Ongeri F."/>
            <person name="Pham C."/>
            <person name="Simmons D."/>
            <person name="Wilczek-Boney K."/>
            <person name="Hale W."/>
            <person name="Jakkamsetti A."/>
            <person name="Pham P."/>
            <person name="Ruth R."/>
            <person name="San Lucas F."/>
            <person name="Warren J."/>
            <person name="Zhang J."/>
            <person name="Zhao Z."/>
            <person name="Zhou C."/>
            <person name="Zhu D."/>
            <person name="Lee S."/>
            <person name="Bess C."/>
            <person name="Blankenburg K."/>
            <person name="Forbes L."/>
            <person name="Fu Q."/>
            <person name="Gubbala S."/>
            <person name="Hirani K."/>
            <person name="Jayaseelan J.C."/>
            <person name="Lara F."/>
            <person name="Munidasa M."/>
            <person name="Palculict T."/>
            <person name="Patil S."/>
            <person name="Pu L.-L."/>
            <person name="Saada N."/>
            <person name="Tang L."/>
            <person name="Weissenberger G."/>
            <person name="Zhu Y."/>
            <person name="Hemphill L."/>
            <person name="Shang Y."/>
            <person name="Youmans B."/>
            <person name="Ayvaz T."/>
            <person name="Ross M."/>
            <person name="Santibanez J."/>
            <person name="Aqrawi P."/>
            <person name="Gross S."/>
            <person name="Joshi V."/>
            <person name="Fowler G."/>
            <person name="Nazareth L."/>
            <person name="Reid J."/>
            <person name="Worley K."/>
            <person name="Petrosino J."/>
            <person name="Highlander S."/>
            <person name="Gibbs R."/>
            <person name="Gibbs R."/>
        </authorList>
    </citation>
    <scope>NUCLEOTIDE SEQUENCE [LARGE SCALE GENOMIC DNA]</scope>
    <source>
        <strain evidence="3">ATCC 43553</strain>
    </source>
</reference>